<dbReference type="CDD" id="cd00170">
    <property type="entry name" value="SEC14"/>
    <property type="match status" value="1"/>
</dbReference>
<reference evidence="3" key="2">
    <citation type="submission" date="2018-11" db="EMBL/GenBank/DDBJ databases">
        <title>Trombidioid mite genomics.</title>
        <authorList>
            <person name="Dong X."/>
        </authorList>
    </citation>
    <scope>NUCLEOTIDE SEQUENCE</scope>
    <source>
        <strain evidence="3">UoL-WK</strain>
    </source>
</reference>
<keyword evidence="4" id="KW-1185">Reference proteome</keyword>
<dbReference type="GO" id="GO:0140284">
    <property type="term" value="C:endoplasmic reticulum-endosome membrane contact site"/>
    <property type="evidence" value="ECO:0007669"/>
    <property type="project" value="TreeGrafter"/>
</dbReference>
<dbReference type="PANTHER" id="PTHR46384:SF1">
    <property type="entry name" value="MOTILE SPERM DOMAIN-CONTAINING PROTEIN 2"/>
    <property type="match status" value="1"/>
</dbReference>
<gene>
    <name evidence="2" type="ORF">B4U79_16588</name>
    <name evidence="3" type="ORF">B4U79_17593</name>
</gene>
<dbReference type="InterPro" id="IPR001251">
    <property type="entry name" value="CRAL-TRIO_dom"/>
</dbReference>
<dbReference type="OrthoDB" id="75724at2759"/>
<dbReference type="InterPro" id="IPR036273">
    <property type="entry name" value="CRAL/TRIO_N_dom_sf"/>
</dbReference>
<dbReference type="PANTHER" id="PTHR46384">
    <property type="entry name" value="MOTILE SPERM DOMAIN-CONTAINING PROTEIN 2"/>
    <property type="match status" value="1"/>
</dbReference>
<evidence type="ECO:0000259" key="1">
    <source>
        <dbReference type="PROSITE" id="PS50191"/>
    </source>
</evidence>
<dbReference type="InterPro" id="IPR053012">
    <property type="entry name" value="ER-organelle_contact"/>
</dbReference>
<proteinExistence type="predicted"/>
<sequence length="278" mass="32450">MLSEEEELEIEAAIPEVKQAIVDHFNAGGSDEFDELDYTEAITDDWFARRFLLQEAGDRNIAARKLIEALKWRKQQQIRHRKDADFPSEFYEIGALFTYREDRSNRPSLFLRIKFIRKIPELKPVFKQFLVHKLYKIDTQSQCNGFALVIDFKDASIKNCDIELVSFLISTLKNYFPYGVRCILVNELPWILSAFWKLVESLIPQNAKDIIKCTTYETLEEYFERYNLPDFAGGYCCENYREVPENCISGESYGTEILGASVKDVRKMLHKYKSLISA</sequence>
<dbReference type="EMBL" id="NCKU01002029">
    <property type="protein sequence ID" value="RWS10633.1"/>
    <property type="molecule type" value="Genomic_DNA"/>
</dbReference>
<dbReference type="InterPro" id="IPR036865">
    <property type="entry name" value="CRAL-TRIO_dom_sf"/>
</dbReference>
<dbReference type="GO" id="GO:0012505">
    <property type="term" value="C:endomembrane system"/>
    <property type="evidence" value="ECO:0007669"/>
    <property type="project" value="TreeGrafter"/>
</dbReference>
<dbReference type="AlphaFoldDB" id="A0A3S3PYS9"/>
<dbReference type="SUPFAM" id="SSF52087">
    <property type="entry name" value="CRAL/TRIO domain"/>
    <property type="match status" value="1"/>
</dbReference>
<name>A0A3S3PYS9_9ACAR</name>
<reference evidence="3 4" key="1">
    <citation type="journal article" date="2018" name="Gigascience">
        <title>Genomes of trombidid mites reveal novel predicted allergens and laterally-transferred genes associated with secondary metabolism.</title>
        <authorList>
            <person name="Dong X."/>
            <person name="Chaisiri K."/>
            <person name="Xia D."/>
            <person name="Armstrong S.D."/>
            <person name="Fang Y."/>
            <person name="Donnelly M.J."/>
            <person name="Kadowaki T."/>
            <person name="McGarry J.W."/>
            <person name="Darby A.C."/>
            <person name="Makepeace B.L."/>
        </authorList>
    </citation>
    <scope>NUCLEOTIDE SEQUENCE [LARGE SCALE GENOMIC DNA]</scope>
    <source>
        <strain evidence="3">UoL-WK</strain>
    </source>
</reference>
<dbReference type="PROSITE" id="PS50191">
    <property type="entry name" value="CRAL_TRIO"/>
    <property type="match status" value="1"/>
</dbReference>
<dbReference type="EMBL" id="NCKU01007334">
    <property type="protein sequence ID" value="RWS02714.1"/>
    <property type="molecule type" value="Genomic_DNA"/>
</dbReference>
<dbReference type="Pfam" id="PF00650">
    <property type="entry name" value="CRAL_TRIO"/>
    <property type="match status" value="1"/>
</dbReference>
<comment type="caution">
    <text evidence="3">The sequence shown here is derived from an EMBL/GenBank/DDBJ whole genome shotgun (WGS) entry which is preliminary data.</text>
</comment>
<organism evidence="3 4">
    <name type="scientific">Dinothrombium tinctorium</name>
    <dbReference type="NCBI Taxonomy" id="1965070"/>
    <lineage>
        <taxon>Eukaryota</taxon>
        <taxon>Metazoa</taxon>
        <taxon>Ecdysozoa</taxon>
        <taxon>Arthropoda</taxon>
        <taxon>Chelicerata</taxon>
        <taxon>Arachnida</taxon>
        <taxon>Acari</taxon>
        <taxon>Acariformes</taxon>
        <taxon>Trombidiformes</taxon>
        <taxon>Prostigmata</taxon>
        <taxon>Anystina</taxon>
        <taxon>Parasitengona</taxon>
        <taxon>Trombidioidea</taxon>
        <taxon>Trombidiidae</taxon>
        <taxon>Dinothrombium</taxon>
    </lineage>
</organism>
<dbReference type="SUPFAM" id="SSF46938">
    <property type="entry name" value="CRAL/TRIO N-terminal domain"/>
    <property type="match status" value="1"/>
</dbReference>
<evidence type="ECO:0000313" key="4">
    <source>
        <dbReference type="Proteomes" id="UP000285301"/>
    </source>
</evidence>
<protein>
    <submittedName>
        <fullName evidence="3">Motile sperm domain-containing protein 2-like protein</fullName>
    </submittedName>
</protein>
<accession>A0A3S3PYS9</accession>
<dbReference type="Gene3D" id="3.40.525.10">
    <property type="entry name" value="CRAL-TRIO lipid binding domain"/>
    <property type="match status" value="1"/>
</dbReference>
<evidence type="ECO:0000313" key="2">
    <source>
        <dbReference type="EMBL" id="RWS02714.1"/>
    </source>
</evidence>
<evidence type="ECO:0000313" key="3">
    <source>
        <dbReference type="EMBL" id="RWS10633.1"/>
    </source>
</evidence>
<dbReference type="Proteomes" id="UP000285301">
    <property type="component" value="Unassembled WGS sequence"/>
</dbReference>
<dbReference type="SMART" id="SM00516">
    <property type="entry name" value="SEC14"/>
    <property type="match status" value="1"/>
</dbReference>
<feature type="domain" description="CRAL-TRIO" evidence="1">
    <location>
        <begin position="83"/>
        <end position="240"/>
    </location>
</feature>